<dbReference type="Proteomes" id="UP000051952">
    <property type="component" value="Unassembled WGS sequence"/>
</dbReference>
<dbReference type="AlphaFoldDB" id="A0A0S4ILT8"/>
<feature type="chain" id="PRO_5006621322" description="GPI-anchored surface protein" evidence="1">
    <location>
        <begin position="19"/>
        <end position="150"/>
    </location>
</feature>
<organism evidence="2 3">
    <name type="scientific">Bodo saltans</name>
    <name type="common">Flagellated protozoan</name>
    <dbReference type="NCBI Taxonomy" id="75058"/>
    <lineage>
        <taxon>Eukaryota</taxon>
        <taxon>Discoba</taxon>
        <taxon>Euglenozoa</taxon>
        <taxon>Kinetoplastea</taxon>
        <taxon>Metakinetoplastina</taxon>
        <taxon>Eubodonida</taxon>
        <taxon>Bodonidae</taxon>
        <taxon>Bodo</taxon>
    </lineage>
</organism>
<keyword evidence="3" id="KW-1185">Reference proteome</keyword>
<reference evidence="3" key="1">
    <citation type="submission" date="2015-09" db="EMBL/GenBank/DDBJ databases">
        <authorList>
            <consortium name="Pathogen Informatics"/>
        </authorList>
    </citation>
    <scope>NUCLEOTIDE SEQUENCE [LARGE SCALE GENOMIC DNA]</scope>
    <source>
        <strain evidence="3">Lake Konstanz</strain>
    </source>
</reference>
<evidence type="ECO:0000313" key="2">
    <source>
        <dbReference type="EMBL" id="CUE70691.1"/>
    </source>
</evidence>
<proteinExistence type="predicted"/>
<evidence type="ECO:0008006" key="4">
    <source>
        <dbReference type="Google" id="ProtNLM"/>
    </source>
</evidence>
<keyword evidence="1" id="KW-0732">Signal</keyword>
<name>A0A0S4ILT8_BODSA</name>
<gene>
    <name evidence="2" type="ORF">BSAL_52555</name>
</gene>
<protein>
    <recommendedName>
        <fullName evidence="4">GPI-anchored surface protein</fullName>
    </recommendedName>
</protein>
<dbReference type="EMBL" id="CYKH01000086">
    <property type="protein sequence ID" value="CUE70691.1"/>
    <property type="molecule type" value="Genomic_DNA"/>
</dbReference>
<accession>A0A0S4ILT8</accession>
<evidence type="ECO:0000313" key="3">
    <source>
        <dbReference type="Proteomes" id="UP000051952"/>
    </source>
</evidence>
<feature type="signal peptide" evidence="1">
    <location>
        <begin position="1"/>
        <end position="18"/>
    </location>
</feature>
<dbReference type="VEuPathDB" id="TriTrypDB:BSAL_52555"/>
<sequence length="150" mass="16443">MVLTWSRVFSSFELLCEALLSPFHLHSQRREWMSTVGISTAPRPHWLLQSEKAAILDAVNAVVDHNNIYARVKKAAAKESVDGIHNPLQVIFTPILGIALRTMLLQVQSLPVHSDLHAAVSTLIIHAQADAAAVGSGDDTKPLVQLLKKK</sequence>
<evidence type="ECO:0000256" key="1">
    <source>
        <dbReference type="SAM" id="SignalP"/>
    </source>
</evidence>